<evidence type="ECO:0000313" key="3">
    <source>
        <dbReference type="EMBL" id="CAB3742997.1"/>
    </source>
</evidence>
<proteinExistence type="predicted"/>
<gene>
    <name evidence="3" type="ORF">LMG22037_06653</name>
</gene>
<evidence type="ECO:0000256" key="1">
    <source>
        <dbReference type="SAM" id="Coils"/>
    </source>
</evidence>
<dbReference type="RefSeq" id="WP_175145673.1">
    <property type="nucleotide sequence ID" value="NZ_CADFGL010000090.1"/>
</dbReference>
<keyword evidence="1" id="KW-0175">Coiled coil</keyword>
<feature type="region of interest" description="Disordered" evidence="2">
    <location>
        <begin position="1"/>
        <end position="25"/>
    </location>
</feature>
<protein>
    <submittedName>
        <fullName evidence="3">Uncharacterized protein</fullName>
    </submittedName>
</protein>
<feature type="compositionally biased region" description="Basic and acidic residues" evidence="2">
    <location>
        <begin position="51"/>
        <end position="67"/>
    </location>
</feature>
<dbReference type="EMBL" id="CADIKB010000097">
    <property type="protein sequence ID" value="CAB3742997.1"/>
    <property type="molecule type" value="Genomic_DNA"/>
</dbReference>
<evidence type="ECO:0000256" key="2">
    <source>
        <dbReference type="SAM" id="MobiDB-lite"/>
    </source>
</evidence>
<dbReference type="Proteomes" id="UP000494249">
    <property type="component" value="Unassembled WGS sequence"/>
</dbReference>
<evidence type="ECO:0000313" key="4">
    <source>
        <dbReference type="Proteomes" id="UP000494249"/>
    </source>
</evidence>
<reference evidence="3 4" key="1">
    <citation type="submission" date="2020-04" db="EMBL/GenBank/DDBJ databases">
        <authorList>
            <person name="De Canck E."/>
        </authorList>
    </citation>
    <scope>NUCLEOTIDE SEQUENCE [LARGE SCALE GENOMIC DNA]</scope>
    <source>
        <strain evidence="3 4">LMG 22037</strain>
    </source>
</reference>
<feature type="coiled-coil region" evidence="1">
    <location>
        <begin position="146"/>
        <end position="219"/>
    </location>
</feature>
<feature type="compositionally biased region" description="Polar residues" evidence="2">
    <location>
        <begin position="1"/>
        <end position="12"/>
    </location>
</feature>
<accession>A0A6J5CPK5</accession>
<sequence>MKQGRSPASRSTLLRRSKPPIAHTNEAYARENIEVKIRILEEWLESGPPITDERKPPSATDDAHTSDKLKEARVGIDFFPRTPRQFNLWDARQNCMAVQAKLPNIRVNANETLRRHPDLRRKAIELMQELSSKVDDSGKPKGRPTIAALKRQLDSEETKRLQLEEEMISQRREIKRLSADNNRLADQKERIQQFARDEIKKMQRRIELYERELDELRKKDV</sequence>
<name>A0A6J5CPK5_9BURK</name>
<dbReference type="AlphaFoldDB" id="A0A6J5CPK5"/>
<feature type="region of interest" description="Disordered" evidence="2">
    <location>
        <begin position="46"/>
        <end position="67"/>
    </location>
</feature>
<organism evidence="3 4">
    <name type="scientific">Paraburkholderia phenoliruptrix</name>
    <dbReference type="NCBI Taxonomy" id="252970"/>
    <lineage>
        <taxon>Bacteria</taxon>
        <taxon>Pseudomonadati</taxon>
        <taxon>Pseudomonadota</taxon>
        <taxon>Betaproteobacteria</taxon>
        <taxon>Burkholderiales</taxon>
        <taxon>Burkholderiaceae</taxon>
        <taxon>Paraburkholderia</taxon>
    </lineage>
</organism>